<dbReference type="KEGG" id="zga:ZOBELLIA_635"/>
<keyword evidence="2" id="KW-1185">Reference proteome</keyword>
<proteinExistence type="predicted"/>
<name>G0L9K3_ZOBGA</name>
<reference evidence="1 2" key="2">
    <citation type="journal article" date="2012" name="Environ. Microbiol.">
        <title>Characterization of the first alginolytic operons in a marine bacterium: from their emergence in marine Flavobacteriia to their independent transfers to marine Proteobacteria and human gut Bacteroides.</title>
        <authorList>
            <person name="Thomas F."/>
            <person name="Barbeyron T."/>
            <person name="Tonon T."/>
            <person name="Genicot S."/>
            <person name="Czjzek M."/>
            <person name="Michel G."/>
        </authorList>
    </citation>
    <scope>NUCLEOTIDE SEQUENCE [LARGE SCALE GENOMIC DNA]</scope>
    <source>
        <strain evidence="2">DSM 12802 / CCUG 47099 / CIP 106680 / NCIMB 13871 / Dsij</strain>
    </source>
</reference>
<sequence length="37" mass="4363">MVFDTFLRLILGSKKDVNTNYLIHFQDLSTSAIQRYN</sequence>
<organism evidence="1 2">
    <name type="scientific">Zobellia galactanivorans (strain DSM 12802 / CCUG 47099 / CIP 106680 / NCIMB 13871 / Dsij)</name>
    <dbReference type="NCBI Taxonomy" id="63186"/>
    <lineage>
        <taxon>Bacteria</taxon>
        <taxon>Pseudomonadati</taxon>
        <taxon>Bacteroidota</taxon>
        <taxon>Flavobacteriia</taxon>
        <taxon>Flavobacteriales</taxon>
        <taxon>Flavobacteriaceae</taxon>
        <taxon>Zobellia</taxon>
    </lineage>
</organism>
<dbReference type="AlphaFoldDB" id="G0L9K3"/>
<accession>G0L9K3</accession>
<dbReference type="STRING" id="63186.ZOBELLIA_635"/>
<evidence type="ECO:0000313" key="1">
    <source>
        <dbReference type="EMBL" id="CAZ94706.1"/>
    </source>
</evidence>
<dbReference type="HOGENOM" id="CLU_3350756_0_0_10"/>
<dbReference type="EMBL" id="FP476056">
    <property type="protein sequence ID" value="CAZ94706.1"/>
    <property type="molecule type" value="Genomic_DNA"/>
</dbReference>
<protein>
    <submittedName>
        <fullName evidence="1">Uncharacterized protein</fullName>
    </submittedName>
</protein>
<evidence type="ECO:0000313" key="2">
    <source>
        <dbReference type="Proteomes" id="UP000008898"/>
    </source>
</evidence>
<gene>
    <name evidence="1" type="ordered locus">zobellia_635</name>
</gene>
<dbReference type="Proteomes" id="UP000008898">
    <property type="component" value="Chromosome"/>
</dbReference>
<reference evidence="2" key="1">
    <citation type="submission" date="2009-07" db="EMBL/GenBank/DDBJ databases">
        <title>Complete genome sequence of Zobellia galactanivorans Dsij.</title>
        <authorList>
            <consortium name="Genoscope - CEA"/>
        </authorList>
    </citation>
    <scope>NUCLEOTIDE SEQUENCE [LARGE SCALE GENOMIC DNA]</scope>
    <source>
        <strain evidence="2">DSM 12802 / CCUG 47099 / CIP 106680 / NCIMB 13871 / Dsij</strain>
    </source>
</reference>